<sequence length="178" mass="20909">MSHYPQAFIDYLIHFHAERDFFECHEVLEEYWKEHPDDPLNKAYVGCIQVAVSMYHQRRGNLAGAVKLLRNALGNLTDEDMHRLGIEAAAFRERLQERLRELNKPDFQYRDLNIPLADPDLLSLCRERCAATNLTWQCPSNFDDTYLINKHTLRDRSGVIAERERSRHAKTAARKVRE</sequence>
<protein>
    <submittedName>
        <fullName evidence="1">DUF309 domain-containing protein</fullName>
    </submittedName>
</protein>
<dbReference type="OrthoDB" id="165483at2"/>
<accession>A0A2W1NE26</accession>
<dbReference type="PANTHER" id="PTHR34796">
    <property type="entry name" value="EXPRESSED PROTEIN"/>
    <property type="match status" value="1"/>
</dbReference>
<dbReference type="InterPro" id="IPR005500">
    <property type="entry name" value="DUF309"/>
</dbReference>
<comment type="caution">
    <text evidence="1">The sequence shown here is derived from an EMBL/GenBank/DDBJ whole genome shotgun (WGS) entry which is preliminary data.</text>
</comment>
<dbReference type="SUPFAM" id="SSF140663">
    <property type="entry name" value="TTHA0068-like"/>
    <property type="match status" value="1"/>
</dbReference>
<evidence type="ECO:0000313" key="2">
    <source>
        <dbReference type="Proteomes" id="UP000214746"/>
    </source>
</evidence>
<dbReference type="RefSeq" id="WP_089199012.1">
    <property type="nucleotide sequence ID" value="NZ_NHRJ02000002.1"/>
</dbReference>
<evidence type="ECO:0000313" key="1">
    <source>
        <dbReference type="EMBL" id="PZE21870.1"/>
    </source>
</evidence>
<dbReference type="Pfam" id="PF03745">
    <property type="entry name" value="DUF309"/>
    <property type="match status" value="1"/>
</dbReference>
<keyword evidence="2" id="KW-1185">Reference proteome</keyword>
<dbReference type="AlphaFoldDB" id="A0A2W1NE26"/>
<dbReference type="Proteomes" id="UP000214746">
    <property type="component" value="Unassembled WGS sequence"/>
</dbReference>
<dbReference type="EMBL" id="NHRJ02000002">
    <property type="protein sequence ID" value="PZE21870.1"/>
    <property type="molecule type" value="Genomic_DNA"/>
</dbReference>
<proteinExistence type="predicted"/>
<reference evidence="1" key="1">
    <citation type="submission" date="2018-06" db="EMBL/GenBank/DDBJ databases">
        <title>Paenibacillus xerothermodurans sp. nov. an extremely dry heat resistant spore forming bacterium isolated from the soil of Cape Canaveral, Florida.</title>
        <authorList>
            <person name="Seuylemezian A."/>
            <person name="Kaur N."/>
            <person name="Patil P."/>
            <person name="Patil P."/>
            <person name="Mayilraj S."/>
            <person name="Vaishampayan P."/>
        </authorList>
    </citation>
    <scope>NUCLEOTIDE SEQUENCE [LARGE SCALE GENOMIC DNA]</scope>
    <source>
        <strain evidence="1">ATCC 27380</strain>
    </source>
</reference>
<dbReference type="Gene3D" id="1.10.3450.10">
    <property type="entry name" value="TTHA0068-like"/>
    <property type="match status" value="1"/>
</dbReference>
<gene>
    <name evidence="1" type="ORF">CBW46_005555</name>
</gene>
<name>A0A2W1NE26_PAEXE</name>
<organism evidence="1 2">
    <name type="scientific">Paenibacillus xerothermodurans</name>
    <dbReference type="NCBI Taxonomy" id="1977292"/>
    <lineage>
        <taxon>Bacteria</taxon>
        <taxon>Bacillati</taxon>
        <taxon>Bacillota</taxon>
        <taxon>Bacilli</taxon>
        <taxon>Bacillales</taxon>
        <taxon>Paenibacillaceae</taxon>
        <taxon>Paenibacillus</taxon>
    </lineage>
</organism>
<dbReference type="PANTHER" id="PTHR34796:SF1">
    <property type="entry name" value="EXPRESSED PROTEIN"/>
    <property type="match status" value="1"/>
</dbReference>
<dbReference type="InterPro" id="IPR023203">
    <property type="entry name" value="TTHA0068_sf"/>
</dbReference>